<proteinExistence type="predicted"/>
<keyword evidence="2" id="KW-0862">Zinc</keyword>
<reference evidence="6 7" key="1">
    <citation type="submission" date="2024-01" db="EMBL/GenBank/DDBJ databases">
        <title>A draft genome for a cacao thread blight-causing isolate of Paramarasmius palmivorus.</title>
        <authorList>
            <person name="Baruah I.K."/>
            <person name="Bukari Y."/>
            <person name="Amoako-Attah I."/>
            <person name="Meinhardt L.W."/>
            <person name="Bailey B.A."/>
            <person name="Cohen S.P."/>
        </authorList>
    </citation>
    <scope>NUCLEOTIDE SEQUENCE [LARGE SCALE GENOMIC DNA]</scope>
    <source>
        <strain evidence="6 7">GH-12</strain>
    </source>
</reference>
<dbReference type="Proteomes" id="UP001383192">
    <property type="component" value="Unassembled WGS sequence"/>
</dbReference>
<accession>A0AAW0B1Z4</accession>
<dbReference type="Gene3D" id="4.10.60.10">
    <property type="entry name" value="Zinc finger, CCHC-type"/>
    <property type="match status" value="1"/>
</dbReference>
<dbReference type="GO" id="GO:0006397">
    <property type="term" value="P:mRNA processing"/>
    <property type="evidence" value="ECO:0007669"/>
    <property type="project" value="UniProtKB-KW"/>
</dbReference>
<feature type="coiled-coil region" evidence="3">
    <location>
        <begin position="28"/>
        <end position="55"/>
    </location>
</feature>
<organism evidence="6 7">
    <name type="scientific">Paramarasmius palmivorus</name>
    <dbReference type="NCBI Taxonomy" id="297713"/>
    <lineage>
        <taxon>Eukaryota</taxon>
        <taxon>Fungi</taxon>
        <taxon>Dikarya</taxon>
        <taxon>Basidiomycota</taxon>
        <taxon>Agaricomycotina</taxon>
        <taxon>Agaricomycetes</taxon>
        <taxon>Agaricomycetidae</taxon>
        <taxon>Agaricales</taxon>
        <taxon>Marasmiineae</taxon>
        <taxon>Marasmiaceae</taxon>
        <taxon>Paramarasmius</taxon>
    </lineage>
</organism>
<evidence type="ECO:0000256" key="3">
    <source>
        <dbReference type="SAM" id="Coils"/>
    </source>
</evidence>
<keyword evidence="7" id="KW-1185">Reference proteome</keyword>
<keyword evidence="3" id="KW-0175">Coiled coil</keyword>
<dbReference type="InterPro" id="IPR001878">
    <property type="entry name" value="Znf_CCHC"/>
</dbReference>
<feature type="compositionally biased region" description="Polar residues" evidence="4">
    <location>
        <begin position="336"/>
        <end position="346"/>
    </location>
</feature>
<feature type="compositionally biased region" description="Low complexity" evidence="4">
    <location>
        <begin position="260"/>
        <end position="281"/>
    </location>
</feature>
<keyword evidence="2" id="KW-0479">Metal-binding</keyword>
<dbReference type="PANTHER" id="PTHR33223:SF6">
    <property type="entry name" value="CCHC-TYPE DOMAIN-CONTAINING PROTEIN"/>
    <property type="match status" value="1"/>
</dbReference>
<evidence type="ECO:0000313" key="6">
    <source>
        <dbReference type="EMBL" id="KAK7019389.1"/>
    </source>
</evidence>
<evidence type="ECO:0000256" key="1">
    <source>
        <dbReference type="ARBA" id="ARBA00022664"/>
    </source>
</evidence>
<keyword evidence="2" id="KW-0863">Zinc-finger</keyword>
<dbReference type="PANTHER" id="PTHR33223">
    <property type="entry name" value="CCHC-TYPE DOMAIN-CONTAINING PROTEIN"/>
    <property type="match status" value="1"/>
</dbReference>
<feature type="region of interest" description="Disordered" evidence="4">
    <location>
        <begin position="242"/>
        <end position="313"/>
    </location>
</feature>
<feature type="compositionally biased region" description="Polar residues" evidence="4">
    <location>
        <begin position="288"/>
        <end position="303"/>
    </location>
</feature>
<dbReference type="GO" id="GO:0008270">
    <property type="term" value="F:zinc ion binding"/>
    <property type="evidence" value="ECO:0007669"/>
    <property type="project" value="UniProtKB-KW"/>
</dbReference>
<protein>
    <recommendedName>
        <fullName evidence="5">CCHC-type domain-containing protein</fullName>
    </recommendedName>
</protein>
<feature type="region of interest" description="Disordered" evidence="4">
    <location>
        <begin position="328"/>
        <end position="366"/>
    </location>
</feature>
<sequence length="366" mass="41301">MSNPPPDPFERLAAVISPETYAVLHPILAEIAHRVARSEAEIAHVQQENISAERLSSAFRDAVSNITLTLPTGSSSRSSSLRVDLPQFRGTFNENVQAWISIVQDQLLASQVPKDNWGAAVSGLLREGAQTWYLAKKQERGDRPLTWDELTTELKAHFDAPTRIDDLRRSLHQCKYRGNMTEYIPRFQRIEIQLPSSEMTFSERKYLFIQSLPPDASFNINQSTPKNMNEVYDAARAYERFKRTSQPNHHNDRKHDRRTTPSSSSTLFPSTSSSTASVPVPMDLDNFSARSRTGSSSANTSRPPRTPDKSGLRCYNCNQTGHFSRDCRLPSKSKPRNTPTCRNPSQPMFYIGDPDPFRPSSSQLML</sequence>
<feature type="domain" description="CCHC-type" evidence="5">
    <location>
        <begin position="313"/>
        <end position="328"/>
    </location>
</feature>
<name>A0AAW0B1Z4_9AGAR</name>
<dbReference type="InterPro" id="IPR036875">
    <property type="entry name" value="Znf_CCHC_sf"/>
</dbReference>
<evidence type="ECO:0000256" key="2">
    <source>
        <dbReference type="PROSITE-ProRule" id="PRU00047"/>
    </source>
</evidence>
<evidence type="ECO:0000256" key="4">
    <source>
        <dbReference type="SAM" id="MobiDB-lite"/>
    </source>
</evidence>
<gene>
    <name evidence="6" type="ORF">VNI00_018102</name>
</gene>
<dbReference type="AlphaFoldDB" id="A0AAW0B1Z4"/>
<dbReference type="InterPro" id="IPR045358">
    <property type="entry name" value="Ty3_capsid"/>
</dbReference>
<dbReference type="SMART" id="SM00343">
    <property type="entry name" value="ZnF_C2HC"/>
    <property type="match status" value="1"/>
</dbReference>
<dbReference type="Pfam" id="PF19259">
    <property type="entry name" value="Ty3_capsid"/>
    <property type="match status" value="1"/>
</dbReference>
<comment type="caution">
    <text evidence="6">The sequence shown here is derived from an EMBL/GenBank/DDBJ whole genome shotgun (WGS) entry which is preliminary data.</text>
</comment>
<evidence type="ECO:0000313" key="7">
    <source>
        <dbReference type="Proteomes" id="UP001383192"/>
    </source>
</evidence>
<dbReference type="SUPFAM" id="SSF57756">
    <property type="entry name" value="Retrovirus zinc finger-like domains"/>
    <property type="match status" value="1"/>
</dbReference>
<dbReference type="Pfam" id="PF00098">
    <property type="entry name" value="zf-CCHC"/>
    <property type="match status" value="1"/>
</dbReference>
<dbReference type="GO" id="GO:0003676">
    <property type="term" value="F:nucleic acid binding"/>
    <property type="evidence" value="ECO:0007669"/>
    <property type="project" value="InterPro"/>
</dbReference>
<dbReference type="EMBL" id="JAYKXP010000210">
    <property type="protein sequence ID" value="KAK7019389.1"/>
    <property type="molecule type" value="Genomic_DNA"/>
</dbReference>
<evidence type="ECO:0000259" key="5">
    <source>
        <dbReference type="PROSITE" id="PS50158"/>
    </source>
</evidence>
<keyword evidence="1" id="KW-0507">mRNA processing</keyword>
<dbReference type="PROSITE" id="PS50158">
    <property type="entry name" value="ZF_CCHC"/>
    <property type="match status" value="1"/>
</dbReference>